<gene>
    <name evidence="2" type="ORF">ACFQS1_01815</name>
</gene>
<dbReference type="Proteomes" id="UP001596548">
    <property type="component" value="Unassembled WGS sequence"/>
</dbReference>
<sequence>MTAGSSPQGIPAAVPFAADLTEHEQADEKTGPTVGASDAEADAAASGADADLTDAHRDSDGVPVGKDDAEEDRRASGA</sequence>
<comment type="caution">
    <text evidence="2">The sequence shown here is derived from an EMBL/GenBank/DDBJ whole genome shotgun (WGS) entry which is preliminary data.</text>
</comment>
<evidence type="ECO:0000256" key="1">
    <source>
        <dbReference type="SAM" id="MobiDB-lite"/>
    </source>
</evidence>
<accession>A0ABW2HHS5</accession>
<organism evidence="2 3">
    <name type="scientific">Paractinoplanes rhizophilus</name>
    <dbReference type="NCBI Taxonomy" id="1416877"/>
    <lineage>
        <taxon>Bacteria</taxon>
        <taxon>Bacillati</taxon>
        <taxon>Actinomycetota</taxon>
        <taxon>Actinomycetes</taxon>
        <taxon>Micromonosporales</taxon>
        <taxon>Micromonosporaceae</taxon>
        <taxon>Paractinoplanes</taxon>
    </lineage>
</organism>
<evidence type="ECO:0000313" key="2">
    <source>
        <dbReference type="EMBL" id="MFC7272703.1"/>
    </source>
</evidence>
<dbReference type="RefSeq" id="WP_378964099.1">
    <property type="nucleotide sequence ID" value="NZ_JBHTBJ010000001.1"/>
</dbReference>
<proteinExistence type="predicted"/>
<feature type="compositionally biased region" description="Low complexity" evidence="1">
    <location>
        <begin position="36"/>
        <end position="50"/>
    </location>
</feature>
<keyword evidence="3" id="KW-1185">Reference proteome</keyword>
<evidence type="ECO:0000313" key="3">
    <source>
        <dbReference type="Proteomes" id="UP001596548"/>
    </source>
</evidence>
<protein>
    <submittedName>
        <fullName evidence="2">Uncharacterized protein</fullName>
    </submittedName>
</protein>
<feature type="compositionally biased region" description="Basic and acidic residues" evidence="1">
    <location>
        <begin position="53"/>
        <end position="78"/>
    </location>
</feature>
<name>A0ABW2HHS5_9ACTN</name>
<dbReference type="EMBL" id="JBHTBJ010000001">
    <property type="protein sequence ID" value="MFC7272703.1"/>
    <property type="molecule type" value="Genomic_DNA"/>
</dbReference>
<feature type="region of interest" description="Disordered" evidence="1">
    <location>
        <begin position="1"/>
        <end position="78"/>
    </location>
</feature>
<feature type="compositionally biased region" description="Basic and acidic residues" evidence="1">
    <location>
        <begin position="20"/>
        <end position="30"/>
    </location>
</feature>
<reference evidence="3" key="1">
    <citation type="journal article" date="2019" name="Int. J. Syst. Evol. Microbiol.">
        <title>The Global Catalogue of Microorganisms (GCM) 10K type strain sequencing project: providing services to taxonomists for standard genome sequencing and annotation.</title>
        <authorList>
            <consortium name="The Broad Institute Genomics Platform"/>
            <consortium name="The Broad Institute Genome Sequencing Center for Infectious Disease"/>
            <person name="Wu L."/>
            <person name="Ma J."/>
        </authorList>
    </citation>
    <scope>NUCLEOTIDE SEQUENCE [LARGE SCALE GENOMIC DNA]</scope>
    <source>
        <strain evidence="3">XZYJT-10</strain>
    </source>
</reference>